<feature type="compositionally biased region" description="Low complexity" evidence="1">
    <location>
        <begin position="194"/>
        <end position="211"/>
    </location>
</feature>
<feature type="compositionally biased region" description="Polar residues" evidence="1">
    <location>
        <begin position="256"/>
        <end position="274"/>
    </location>
</feature>
<keyword evidence="3" id="KW-1185">Reference proteome</keyword>
<feature type="compositionally biased region" description="Polar residues" evidence="1">
    <location>
        <begin position="325"/>
        <end position="349"/>
    </location>
</feature>
<protein>
    <submittedName>
        <fullName evidence="2">Uncharacterized protein</fullName>
    </submittedName>
</protein>
<feature type="region of interest" description="Disordered" evidence="1">
    <location>
        <begin position="120"/>
        <end position="399"/>
    </location>
</feature>
<feature type="region of interest" description="Disordered" evidence="1">
    <location>
        <begin position="423"/>
        <end position="492"/>
    </location>
</feature>
<name>A0A151MG75_ALLMI</name>
<feature type="compositionally biased region" description="Basic and acidic residues" evidence="1">
    <location>
        <begin position="363"/>
        <end position="373"/>
    </location>
</feature>
<evidence type="ECO:0000313" key="3">
    <source>
        <dbReference type="Proteomes" id="UP000050525"/>
    </source>
</evidence>
<feature type="region of interest" description="Disordered" evidence="1">
    <location>
        <begin position="49"/>
        <end position="105"/>
    </location>
</feature>
<accession>A0A151MG75</accession>
<dbReference type="AlphaFoldDB" id="A0A151MG75"/>
<dbReference type="Proteomes" id="UP000050525">
    <property type="component" value="Unassembled WGS sequence"/>
</dbReference>
<comment type="caution">
    <text evidence="2">The sequence shown here is derived from an EMBL/GenBank/DDBJ whole genome shotgun (WGS) entry which is preliminary data.</text>
</comment>
<proteinExistence type="predicted"/>
<sequence length="573" mass="60199">MLEKQAQGLSQKLSAEPGFPERLEISMGVGHSAVATASAAVGSFLLGSQKSTGKAGARSQEANEEHGQVQHPAGSGDSSQKQSKERPPEIKNKLKAVLSSAKSRSSVTFVTLYSILSNSLDKLMTGKTSQRKSEEDKTQLSSKASKRVTISGVVKPLSKGSLATPGSWEPLVPDVGLSPESRTPTAPEPPKKPSPSTEPSSPEKCSPSAAPHPQKKFNPLATHGSSKKSKDSEGMELTEVAPLSVSVGPSLLAPTTIATGSNLGNTKPSETGGQVVSEVSPREQSDSQHGSISESEPSRVPITSVAVERSEPETLSVAVEPSVLGHTNSTQLEEAESRSQNQLRSSNVTKEADAPSATAAQHVESRDVAREAWRMSAHSVAHGPSEKSRVSGTLRPQAKSKVSAAFGHLEVSRVSVAVGCSEVGLKSSVNKGRSKNKHSSLSATARQASKSRASRKAPKKQGKVKSQQGSPSCSEEPSDQLIAPRSSKASMAVGLSEPAVALSAVGPSQGPSTAWPLKLDSNMRNRSEDQWNRSHRSSMEPLVTRVASSESWPLGSHSHSSYALLLRLKASED</sequence>
<feature type="compositionally biased region" description="Low complexity" evidence="1">
    <location>
        <begin position="442"/>
        <end position="451"/>
    </location>
</feature>
<evidence type="ECO:0000256" key="1">
    <source>
        <dbReference type="SAM" id="MobiDB-lite"/>
    </source>
</evidence>
<gene>
    <name evidence="2" type="ORF">Y1Q_0010085</name>
</gene>
<feature type="compositionally biased region" description="Basic and acidic residues" evidence="1">
    <location>
        <begin position="82"/>
        <end position="92"/>
    </location>
</feature>
<dbReference type="EMBL" id="AKHW03006198">
    <property type="protein sequence ID" value="KYO23514.1"/>
    <property type="molecule type" value="Genomic_DNA"/>
</dbReference>
<reference evidence="2 3" key="1">
    <citation type="journal article" date="2012" name="Genome Biol.">
        <title>Sequencing three crocodilian genomes to illuminate the evolution of archosaurs and amniotes.</title>
        <authorList>
            <person name="St John J.A."/>
            <person name="Braun E.L."/>
            <person name="Isberg S.R."/>
            <person name="Miles L.G."/>
            <person name="Chong A.Y."/>
            <person name="Gongora J."/>
            <person name="Dalzell P."/>
            <person name="Moran C."/>
            <person name="Bed'hom B."/>
            <person name="Abzhanov A."/>
            <person name="Burgess S.C."/>
            <person name="Cooksey A.M."/>
            <person name="Castoe T.A."/>
            <person name="Crawford N.G."/>
            <person name="Densmore L.D."/>
            <person name="Drew J.C."/>
            <person name="Edwards S.V."/>
            <person name="Faircloth B.C."/>
            <person name="Fujita M.K."/>
            <person name="Greenwold M.J."/>
            <person name="Hoffmann F.G."/>
            <person name="Howard J.M."/>
            <person name="Iguchi T."/>
            <person name="Janes D.E."/>
            <person name="Khan S.Y."/>
            <person name="Kohno S."/>
            <person name="de Koning A.J."/>
            <person name="Lance S.L."/>
            <person name="McCarthy F.M."/>
            <person name="McCormack J.E."/>
            <person name="Merchant M.E."/>
            <person name="Peterson D.G."/>
            <person name="Pollock D.D."/>
            <person name="Pourmand N."/>
            <person name="Raney B.J."/>
            <person name="Roessler K.A."/>
            <person name="Sanford J.R."/>
            <person name="Sawyer R.H."/>
            <person name="Schmidt C.J."/>
            <person name="Triplett E.W."/>
            <person name="Tuberville T.D."/>
            <person name="Venegas-Anaya M."/>
            <person name="Howard J.T."/>
            <person name="Jarvis E.D."/>
            <person name="Guillette L.J.Jr."/>
            <person name="Glenn T.C."/>
            <person name="Green R.E."/>
            <person name="Ray D.A."/>
        </authorList>
    </citation>
    <scope>NUCLEOTIDE SEQUENCE [LARGE SCALE GENOMIC DNA]</scope>
    <source>
        <strain evidence="2">KSC_2009_1</strain>
    </source>
</reference>
<organism evidence="2 3">
    <name type="scientific">Alligator mississippiensis</name>
    <name type="common">American alligator</name>
    <dbReference type="NCBI Taxonomy" id="8496"/>
    <lineage>
        <taxon>Eukaryota</taxon>
        <taxon>Metazoa</taxon>
        <taxon>Chordata</taxon>
        <taxon>Craniata</taxon>
        <taxon>Vertebrata</taxon>
        <taxon>Euteleostomi</taxon>
        <taxon>Archelosauria</taxon>
        <taxon>Archosauria</taxon>
        <taxon>Crocodylia</taxon>
        <taxon>Alligatoridae</taxon>
        <taxon>Alligatorinae</taxon>
        <taxon>Alligator</taxon>
    </lineage>
</organism>
<feature type="compositionally biased region" description="Basic residues" evidence="1">
    <location>
        <begin position="452"/>
        <end position="463"/>
    </location>
</feature>
<evidence type="ECO:0000313" key="2">
    <source>
        <dbReference type="EMBL" id="KYO23514.1"/>
    </source>
</evidence>